<accession>A0A0C3AFQ9</accession>
<dbReference type="AlphaFoldDB" id="A0A0C3AFQ9"/>
<evidence type="ECO:0000313" key="3">
    <source>
        <dbReference type="Proteomes" id="UP000054166"/>
    </source>
</evidence>
<dbReference type="InParanoid" id="A0A0C3AFQ9"/>
<dbReference type="EMBL" id="KN833118">
    <property type="protein sequence ID" value="KIM72613.1"/>
    <property type="molecule type" value="Genomic_DNA"/>
</dbReference>
<dbReference type="Proteomes" id="UP000054166">
    <property type="component" value="Unassembled WGS sequence"/>
</dbReference>
<evidence type="ECO:0000313" key="2">
    <source>
        <dbReference type="EMBL" id="KIM72613.1"/>
    </source>
</evidence>
<protein>
    <submittedName>
        <fullName evidence="2">Uncharacterized protein</fullName>
    </submittedName>
</protein>
<organism evidence="2 3">
    <name type="scientific">Piloderma croceum (strain F 1598)</name>
    <dbReference type="NCBI Taxonomy" id="765440"/>
    <lineage>
        <taxon>Eukaryota</taxon>
        <taxon>Fungi</taxon>
        <taxon>Dikarya</taxon>
        <taxon>Basidiomycota</taxon>
        <taxon>Agaricomycotina</taxon>
        <taxon>Agaricomycetes</taxon>
        <taxon>Agaricomycetidae</taxon>
        <taxon>Atheliales</taxon>
        <taxon>Atheliaceae</taxon>
        <taxon>Piloderma</taxon>
    </lineage>
</organism>
<reference evidence="3" key="2">
    <citation type="submission" date="2015-01" db="EMBL/GenBank/DDBJ databases">
        <title>Evolutionary Origins and Diversification of the Mycorrhizal Mutualists.</title>
        <authorList>
            <consortium name="DOE Joint Genome Institute"/>
            <consortium name="Mycorrhizal Genomics Consortium"/>
            <person name="Kohler A."/>
            <person name="Kuo A."/>
            <person name="Nagy L.G."/>
            <person name="Floudas D."/>
            <person name="Copeland A."/>
            <person name="Barry K.W."/>
            <person name="Cichocki N."/>
            <person name="Veneault-Fourrey C."/>
            <person name="LaButti K."/>
            <person name="Lindquist E.A."/>
            <person name="Lipzen A."/>
            <person name="Lundell T."/>
            <person name="Morin E."/>
            <person name="Murat C."/>
            <person name="Riley R."/>
            <person name="Ohm R."/>
            <person name="Sun H."/>
            <person name="Tunlid A."/>
            <person name="Henrissat B."/>
            <person name="Grigoriev I.V."/>
            <person name="Hibbett D.S."/>
            <person name="Martin F."/>
        </authorList>
    </citation>
    <scope>NUCLEOTIDE SEQUENCE [LARGE SCALE GENOMIC DNA]</scope>
    <source>
        <strain evidence="3">F 1598</strain>
    </source>
</reference>
<dbReference type="OrthoDB" id="5332602at2759"/>
<reference evidence="2 3" key="1">
    <citation type="submission" date="2014-04" db="EMBL/GenBank/DDBJ databases">
        <authorList>
            <consortium name="DOE Joint Genome Institute"/>
            <person name="Kuo A."/>
            <person name="Tarkka M."/>
            <person name="Buscot F."/>
            <person name="Kohler A."/>
            <person name="Nagy L.G."/>
            <person name="Floudas D."/>
            <person name="Copeland A."/>
            <person name="Barry K.W."/>
            <person name="Cichocki N."/>
            <person name="Veneault-Fourrey C."/>
            <person name="LaButti K."/>
            <person name="Lindquist E.A."/>
            <person name="Lipzen A."/>
            <person name="Lundell T."/>
            <person name="Morin E."/>
            <person name="Murat C."/>
            <person name="Sun H."/>
            <person name="Tunlid A."/>
            <person name="Henrissat B."/>
            <person name="Grigoriev I.V."/>
            <person name="Hibbett D.S."/>
            <person name="Martin F."/>
            <person name="Nordberg H.P."/>
            <person name="Cantor M.N."/>
            <person name="Hua S.X."/>
        </authorList>
    </citation>
    <scope>NUCLEOTIDE SEQUENCE [LARGE SCALE GENOMIC DNA]</scope>
    <source>
        <strain evidence="2 3">F 1598</strain>
    </source>
</reference>
<feature type="region of interest" description="Disordered" evidence="1">
    <location>
        <begin position="1"/>
        <end position="23"/>
    </location>
</feature>
<proteinExistence type="predicted"/>
<name>A0A0C3AFQ9_PILCF</name>
<dbReference type="HOGENOM" id="CLU_2334434_0_0_1"/>
<evidence type="ECO:0000256" key="1">
    <source>
        <dbReference type="SAM" id="MobiDB-lite"/>
    </source>
</evidence>
<sequence length="98" mass="10696">MISEPHDLSAPNIPSAASDSPPSLIQSSSIFTCANIFGLFLTIQICQLTQPYGSLLFRGTHGWFWRVSPLASLEGCIMEEFTGVQCYSRSLTSPQKPS</sequence>
<keyword evidence="3" id="KW-1185">Reference proteome</keyword>
<gene>
    <name evidence="2" type="ORF">PILCRDRAFT_15962</name>
</gene>